<sequence>MEVSDIILGLLIILLVGWTMMVAIEQRSMKVELNALSVKQRAQGVNVSPEGCRQLAGYSLVSASQLQEKDYFTTVGFDPDSNQAYLCFYE</sequence>
<name>A0A938YTD4_9ARCH</name>
<organism evidence="2 3">
    <name type="scientific">Candidatus Iainarchaeum sp</name>
    <dbReference type="NCBI Taxonomy" id="3101447"/>
    <lineage>
        <taxon>Archaea</taxon>
        <taxon>Candidatus Iainarchaeota</taxon>
        <taxon>Candidatus Iainarchaeia</taxon>
        <taxon>Candidatus Iainarchaeales</taxon>
        <taxon>Candidatus Iainarchaeaceae</taxon>
        <taxon>Candidatus Iainarchaeum</taxon>
    </lineage>
</organism>
<dbReference type="EMBL" id="JAFGDB010000027">
    <property type="protein sequence ID" value="MBN2067146.1"/>
    <property type="molecule type" value="Genomic_DNA"/>
</dbReference>
<keyword evidence="1" id="KW-1133">Transmembrane helix</keyword>
<evidence type="ECO:0000313" key="3">
    <source>
        <dbReference type="Proteomes" id="UP000809243"/>
    </source>
</evidence>
<dbReference type="Proteomes" id="UP000809243">
    <property type="component" value="Unassembled WGS sequence"/>
</dbReference>
<keyword evidence="1" id="KW-0472">Membrane</keyword>
<evidence type="ECO:0000256" key="1">
    <source>
        <dbReference type="SAM" id="Phobius"/>
    </source>
</evidence>
<gene>
    <name evidence="2" type="ORF">JW744_01620</name>
</gene>
<protein>
    <submittedName>
        <fullName evidence="2">Uncharacterized protein</fullName>
    </submittedName>
</protein>
<proteinExistence type="predicted"/>
<accession>A0A938YTD4</accession>
<dbReference type="AlphaFoldDB" id="A0A938YTD4"/>
<reference evidence="2" key="1">
    <citation type="submission" date="2021-01" db="EMBL/GenBank/DDBJ databases">
        <title>Active Sulfur Cycling in an Early Earth Analoge.</title>
        <authorList>
            <person name="Hahn C.R."/>
            <person name="Youssef N.H."/>
            <person name="Elshahed M."/>
        </authorList>
    </citation>
    <scope>NUCLEOTIDE SEQUENCE</scope>
    <source>
        <strain evidence="2">Zod_Metabat.1151</strain>
    </source>
</reference>
<feature type="transmembrane region" description="Helical" evidence="1">
    <location>
        <begin position="6"/>
        <end position="24"/>
    </location>
</feature>
<evidence type="ECO:0000313" key="2">
    <source>
        <dbReference type="EMBL" id="MBN2067146.1"/>
    </source>
</evidence>
<comment type="caution">
    <text evidence="2">The sequence shown here is derived from an EMBL/GenBank/DDBJ whole genome shotgun (WGS) entry which is preliminary data.</text>
</comment>
<keyword evidence="1" id="KW-0812">Transmembrane</keyword>